<keyword evidence="2" id="KW-1185">Reference proteome</keyword>
<protein>
    <submittedName>
        <fullName evidence="1">Uncharacterized protein</fullName>
    </submittedName>
</protein>
<evidence type="ECO:0000313" key="1">
    <source>
        <dbReference type="EMBL" id="KAF9064214.1"/>
    </source>
</evidence>
<accession>A0A9P5PEI7</accession>
<organism evidence="1 2">
    <name type="scientific">Rhodocollybia butyracea</name>
    <dbReference type="NCBI Taxonomy" id="206335"/>
    <lineage>
        <taxon>Eukaryota</taxon>
        <taxon>Fungi</taxon>
        <taxon>Dikarya</taxon>
        <taxon>Basidiomycota</taxon>
        <taxon>Agaricomycotina</taxon>
        <taxon>Agaricomycetes</taxon>
        <taxon>Agaricomycetidae</taxon>
        <taxon>Agaricales</taxon>
        <taxon>Marasmiineae</taxon>
        <taxon>Omphalotaceae</taxon>
        <taxon>Rhodocollybia</taxon>
    </lineage>
</organism>
<dbReference type="AlphaFoldDB" id="A0A9P5PEI7"/>
<dbReference type="EMBL" id="JADNRY010000128">
    <property type="protein sequence ID" value="KAF9064214.1"/>
    <property type="molecule type" value="Genomic_DNA"/>
</dbReference>
<comment type="caution">
    <text evidence="1">The sequence shown here is derived from an EMBL/GenBank/DDBJ whole genome shotgun (WGS) entry which is preliminary data.</text>
</comment>
<reference evidence="1" key="1">
    <citation type="submission" date="2020-11" db="EMBL/GenBank/DDBJ databases">
        <authorList>
            <consortium name="DOE Joint Genome Institute"/>
            <person name="Ahrendt S."/>
            <person name="Riley R."/>
            <person name="Andreopoulos W."/>
            <person name="Labutti K."/>
            <person name="Pangilinan J."/>
            <person name="Ruiz-Duenas F.J."/>
            <person name="Barrasa J.M."/>
            <person name="Sanchez-Garcia M."/>
            <person name="Camarero S."/>
            <person name="Miyauchi S."/>
            <person name="Serrano A."/>
            <person name="Linde D."/>
            <person name="Babiker R."/>
            <person name="Drula E."/>
            <person name="Ayuso-Fernandez I."/>
            <person name="Pacheco R."/>
            <person name="Padilla G."/>
            <person name="Ferreira P."/>
            <person name="Barriuso J."/>
            <person name="Kellner H."/>
            <person name="Castanera R."/>
            <person name="Alfaro M."/>
            <person name="Ramirez L."/>
            <person name="Pisabarro A.G."/>
            <person name="Kuo A."/>
            <person name="Tritt A."/>
            <person name="Lipzen A."/>
            <person name="He G."/>
            <person name="Yan M."/>
            <person name="Ng V."/>
            <person name="Cullen D."/>
            <person name="Martin F."/>
            <person name="Rosso M.-N."/>
            <person name="Henrissat B."/>
            <person name="Hibbett D."/>
            <person name="Martinez A.T."/>
            <person name="Grigoriev I.V."/>
        </authorList>
    </citation>
    <scope>NUCLEOTIDE SEQUENCE</scope>
    <source>
        <strain evidence="1">AH 40177</strain>
    </source>
</reference>
<gene>
    <name evidence="1" type="ORF">BDP27DRAFT_1426061</name>
</gene>
<proteinExistence type="predicted"/>
<evidence type="ECO:0000313" key="2">
    <source>
        <dbReference type="Proteomes" id="UP000772434"/>
    </source>
</evidence>
<name>A0A9P5PEI7_9AGAR</name>
<dbReference type="Proteomes" id="UP000772434">
    <property type="component" value="Unassembled WGS sequence"/>
</dbReference>
<sequence>MAAMNKYTRQDLAGLRKPELVQLIEHQRQFWTDFDTKTTMNLIRSRLLAKDSSFTKEEVDHSKTFQELSAGALTRFSSSSPLTEIDDEDQSVHATPEQCVGGKLFLTDTRITPAQNRIERLLVHTIKDAESDPIKQFVESLELVRALQESASIIHGLPLQSLSLIYIPYEILGDACLTVPLSDTPSIFMPATTFFEPFLFINALELKTIGKLTHLQLSKSPDGFSLVISVEPIIQTQPVVPTASSSRQLLDAGFEASGLSPLDFVAQTAEGRQEHSEEVKNEFTKWLEQQILKRSGYDKFVKSRRR</sequence>